<dbReference type="EnsemblMetazoa" id="G14121.2">
    <property type="protein sequence ID" value="G14121.2:cds"/>
    <property type="gene ID" value="G14121"/>
</dbReference>
<evidence type="ECO:0000313" key="2">
    <source>
        <dbReference type="Proteomes" id="UP000005408"/>
    </source>
</evidence>
<organism evidence="1 2">
    <name type="scientific">Magallana gigas</name>
    <name type="common">Pacific oyster</name>
    <name type="synonym">Crassostrea gigas</name>
    <dbReference type="NCBI Taxonomy" id="29159"/>
    <lineage>
        <taxon>Eukaryota</taxon>
        <taxon>Metazoa</taxon>
        <taxon>Spiralia</taxon>
        <taxon>Lophotrochozoa</taxon>
        <taxon>Mollusca</taxon>
        <taxon>Bivalvia</taxon>
        <taxon>Autobranchia</taxon>
        <taxon>Pteriomorphia</taxon>
        <taxon>Ostreida</taxon>
        <taxon>Ostreoidea</taxon>
        <taxon>Ostreidae</taxon>
        <taxon>Magallana</taxon>
    </lineage>
</organism>
<protein>
    <submittedName>
        <fullName evidence="1">Uncharacterized protein</fullName>
    </submittedName>
</protein>
<reference evidence="1" key="1">
    <citation type="submission" date="2022-08" db="UniProtKB">
        <authorList>
            <consortium name="EnsemblMetazoa"/>
        </authorList>
    </citation>
    <scope>IDENTIFICATION</scope>
    <source>
        <strain evidence="1">05x7-T-G4-1.051#20</strain>
    </source>
</reference>
<sequence>GFVYRLLRNDENPEMGLMAKNIWSKVSVQEHVAFGSHGVASRYISCCKSEAAVQRLAFLSRTNPKRIALLKVGLVFSNMKIIDLTDPRELLYHLEDPRAIRLATQFEEVLVEDYIHKTCFVRYIPYKPIVAGIY</sequence>
<accession>A0A8W8IIG3</accession>
<proteinExistence type="predicted"/>
<keyword evidence="2" id="KW-1185">Reference proteome</keyword>
<evidence type="ECO:0000313" key="1">
    <source>
        <dbReference type="EnsemblMetazoa" id="G14121.2:cds"/>
    </source>
</evidence>
<name>A0A8W8IIG3_MAGGI</name>
<dbReference type="Proteomes" id="UP000005408">
    <property type="component" value="Unassembled WGS sequence"/>
</dbReference>
<dbReference type="AlphaFoldDB" id="A0A8W8IIG3"/>